<dbReference type="EMBL" id="LR778114">
    <property type="protein sequence ID" value="CAB1128521.1"/>
    <property type="molecule type" value="Genomic_DNA"/>
</dbReference>
<accession>A0A6F8ZF09</accession>
<evidence type="ECO:0000313" key="2">
    <source>
        <dbReference type="EMBL" id="CAB1128521.1"/>
    </source>
</evidence>
<feature type="transmembrane region" description="Helical" evidence="1">
    <location>
        <begin position="74"/>
        <end position="94"/>
    </location>
</feature>
<name>A0A6F8ZF09_9FIRM</name>
<dbReference type="InterPro" id="IPR038587">
    <property type="entry name" value="Ribosomal_eL40_sf"/>
</dbReference>
<evidence type="ECO:0008006" key="4">
    <source>
        <dbReference type="Google" id="ProtNLM"/>
    </source>
</evidence>
<evidence type="ECO:0000313" key="3">
    <source>
        <dbReference type="Proteomes" id="UP000503399"/>
    </source>
</evidence>
<evidence type="ECO:0000256" key="1">
    <source>
        <dbReference type="SAM" id="Phobius"/>
    </source>
</evidence>
<reference evidence="2 3" key="1">
    <citation type="submission" date="2020-02" db="EMBL/GenBank/DDBJ databases">
        <authorList>
            <person name="Hogendoorn C."/>
        </authorList>
    </citation>
    <scope>NUCLEOTIDE SEQUENCE [LARGE SCALE GENOMIC DNA]</scope>
    <source>
        <strain evidence="2">R501</strain>
    </source>
</reference>
<dbReference type="AlphaFoldDB" id="A0A6F8ZF09"/>
<keyword evidence="1" id="KW-1133">Transmembrane helix</keyword>
<gene>
    <name evidence="2" type="ORF">R50_1015</name>
</gene>
<sequence length="100" mass="11391">MDKIDELGRKYSCHFCGAELNANATTCSQCGRLQPRANMRIGSRGKVVPFRPVRRKPAASAKHRRTAAWRREDARFWWILGPILALSLVLPYLFPLLSSH</sequence>
<keyword evidence="3" id="KW-1185">Reference proteome</keyword>
<dbReference type="Gene3D" id="4.10.1060.50">
    <property type="match status" value="1"/>
</dbReference>
<proteinExistence type="predicted"/>
<organism evidence="2 3">
    <name type="scientific">Candidatus Hydrogenisulfobacillus filiaventi</name>
    <dbReference type="NCBI Taxonomy" id="2707344"/>
    <lineage>
        <taxon>Bacteria</taxon>
        <taxon>Bacillati</taxon>
        <taxon>Bacillota</taxon>
        <taxon>Clostridia</taxon>
        <taxon>Eubacteriales</taxon>
        <taxon>Clostridiales Family XVII. Incertae Sedis</taxon>
        <taxon>Candidatus Hydrogenisulfobacillus</taxon>
    </lineage>
</organism>
<keyword evidence="1" id="KW-0472">Membrane</keyword>
<protein>
    <recommendedName>
        <fullName evidence="4">Zinc-ribbon domain-containing protein</fullName>
    </recommendedName>
</protein>
<dbReference type="KEGG" id="hfv:R50_1015"/>
<keyword evidence="1" id="KW-0812">Transmembrane</keyword>
<dbReference type="Proteomes" id="UP000503399">
    <property type="component" value="Chromosome"/>
</dbReference>